<dbReference type="EMBL" id="GBXM01084510">
    <property type="protein sequence ID" value="JAH24067.1"/>
    <property type="molecule type" value="Transcribed_RNA"/>
</dbReference>
<reference evidence="1" key="1">
    <citation type="submission" date="2014-11" db="EMBL/GenBank/DDBJ databases">
        <authorList>
            <person name="Amaro Gonzalez C."/>
        </authorList>
    </citation>
    <scope>NUCLEOTIDE SEQUENCE</scope>
</reference>
<reference evidence="1" key="2">
    <citation type="journal article" date="2015" name="Fish Shellfish Immunol.">
        <title>Early steps in the European eel (Anguilla anguilla)-Vibrio vulnificus interaction in the gills: Role of the RtxA13 toxin.</title>
        <authorList>
            <person name="Callol A."/>
            <person name="Pajuelo D."/>
            <person name="Ebbesson L."/>
            <person name="Teles M."/>
            <person name="MacKenzie S."/>
            <person name="Amaro C."/>
        </authorList>
    </citation>
    <scope>NUCLEOTIDE SEQUENCE</scope>
</reference>
<protein>
    <submittedName>
        <fullName evidence="1">Uncharacterized protein</fullName>
    </submittedName>
</protein>
<organism evidence="1">
    <name type="scientific">Anguilla anguilla</name>
    <name type="common">European freshwater eel</name>
    <name type="synonym">Muraena anguilla</name>
    <dbReference type="NCBI Taxonomy" id="7936"/>
    <lineage>
        <taxon>Eukaryota</taxon>
        <taxon>Metazoa</taxon>
        <taxon>Chordata</taxon>
        <taxon>Craniata</taxon>
        <taxon>Vertebrata</taxon>
        <taxon>Euteleostomi</taxon>
        <taxon>Actinopterygii</taxon>
        <taxon>Neopterygii</taxon>
        <taxon>Teleostei</taxon>
        <taxon>Anguilliformes</taxon>
        <taxon>Anguillidae</taxon>
        <taxon>Anguilla</taxon>
    </lineage>
</organism>
<sequence length="40" mass="4462">MLPCSINIFCLQNSLVQKHPLYFSHTWQAEAAGSNPRCGV</sequence>
<accession>A0A0E9R5L4</accession>
<proteinExistence type="predicted"/>
<name>A0A0E9R5L4_ANGAN</name>
<evidence type="ECO:0000313" key="1">
    <source>
        <dbReference type="EMBL" id="JAH24067.1"/>
    </source>
</evidence>
<dbReference type="AlphaFoldDB" id="A0A0E9R5L4"/>